<reference evidence="2" key="1">
    <citation type="journal article" date="2015" name="Genome Announc.">
        <title>Draft Genome Sequence of Bacteroidales Strain TBC1, a Novel Isolate from a Methanogenic Wastewater Treatment System.</title>
        <authorList>
            <person name="Tourlousse D.M."/>
            <person name="Matsuura N."/>
            <person name="Sun L."/>
            <person name="Toyonaga M."/>
            <person name="Kuroda K."/>
            <person name="Ohashi A."/>
            <person name="Cruz R."/>
            <person name="Yamaguchi T."/>
            <person name="Sekiguchi Y."/>
        </authorList>
    </citation>
    <scope>NUCLEOTIDE SEQUENCE [LARGE SCALE GENOMIC DNA]</scope>
    <source>
        <strain evidence="2">TBC1</strain>
    </source>
</reference>
<dbReference type="EMBL" id="DF968182">
    <property type="protein sequence ID" value="GAP42545.1"/>
    <property type="molecule type" value="Genomic_DNA"/>
</dbReference>
<organism evidence="2">
    <name type="scientific">Lentimicrobium saccharophilum</name>
    <dbReference type="NCBI Taxonomy" id="1678841"/>
    <lineage>
        <taxon>Bacteria</taxon>
        <taxon>Pseudomonadati</taxon>
        <taxon>Bacteroidota</taxon>
        <taxon>Bacteroidia</taxon>
        <taxon>Bacteroidales</taxon>
        <taxon>Lentimicrobiaceae</taxon>
        <taxon>Lentimicrobium</taxon>
    </lineage>
</organism>
<dbReference type="OrthoDB" id="9813800at2"/>
<sequence length="141" mass="16330">MDKGLQNPKPRPQRNPVVRSLLMTSGVISALLGFAGIFLPLLPTTPFLLLSSWCFMRSSEKMNHRLLHNRYLGPYIRNYKSGRGITLRNKVYSLVFLWLTLSISFVFSPPYWWLHTGLAFIGITVTIHILRFKTLHRDDNE</sequence>
<dbReference type="Pfam" id="PF04304">
    <property type="entry name" value="DUF454"/>
    <property type="match status" value="1"/>
</dbReference>
<keyword evidence="1" id="KW-0472">Membrane</keyword>
<feature type="transmembrane region" description="Helical" evidence="1">
    <location>
        <begin position="113"/>
        <end position="132"/>
    </location>
</feature>
<dbReference type="PIRSF" id="PIRSF016789">
    <property type="entry name" value="DUF454"/>
    <property type="match status" value="1"/>
</dbReference>
<feature type="transmembrane region" description="Helical" evidence="1">
    <location>
        <begin position="27"/>
        <end position="55"/>
    </location>
</feature>
<accession>A0A0S7BY33</accession>
<dbReference type="PANTHER" id="PTHR35813:SF1">
    <property type="entry name" value="INNER MEMBRANE PROTEIN YBAN"/>
    <property type="match status" value="1"/>
</dbReference>
<evidence type="ECO:0000313" key="3">
    <source>
        <dbReference type="Proteomes" id="UP000053091"/>
    </source>
</evidence>
<dbReference type="Proteomes" id="UP000053091">
    <property type="component" value="Unassembled WGS sequence"/>
</dbReference>
<dbReference type="InterPro" id="IPR007401">
    <property type="entry name" value="DUF454"/>
</dbReference>
<dbReference type="AlphaFoldDB" id="A0A0S7BY33"/>
<protein>
    <submittedName>
        <fullName evidence="2">Uncharacterized membrane protein YbaN, DUF454 family</fullName>
    </submittedName>
</protein>
<keyword evidence="1" id="KW-0812">Transmembrane</keyword>
<gene>
    <name evidence="2" type="ORF">TBC1_11676</name>
</gene>
<dbReference type="STRING" id="1678841.TBC1_11676"/>
<keyword evidence="3" id="KW-1185">Reference proteome</keyword>
<evidence type="ECO:0000256" key="1">
    <source>
        <dbReference type="SAM" id="Phobius"/>
    </source>
</evidence>
<name>A0A0S7BY33_9BACT</name>
<feature type="transmembrane region" description="Helical" evidence="1">
    <location>
        <begin position="91"/>
        <end position="107"/>
    </location>
</feature>
<dbReference type="PANTHER" id="PTHR35813">
    <property type="entry name" value="INNER MEMBRANE PROTEIN YBAN"/>
    <property type="match status" value="1"/>
</dbReference>
<dbReference type="RefSeq" id="WP_062038500.1">
    <property type="nucleotide sequence ID" value="NZ_DF968182.1"/>
</dbReference>
<proteinExistence type="predicted"/>
<keyword evidence="1" id="KW-1133">Transmembrane helix</keyword>
<evidence type="ECO:0000313" key="2">
    <source>
        <dbReference type="EMBL" id="GAP42545.1"/>
    </source>
</evidence>
<dbReference type="GO" id="GO:0005886">
    <property type="term" value="C:plasma membrane"/>
    <property type="evidence" value="ECO:0007669"/>
    <property type="project" value="TreeGrafter"/>
</dbReference>